<dbReference type="MGI" id="MGI:3641963">
    <property type="gene designation" value="Gm10403"/>
</dbReference>
<protein>
    <submittedName>
        <fullName evidence="1">Uncharacterized protein</fullName>
    </submittedName>
</protein>
<organism evidence="1">
    <name type="scientific">Mus musculus</name>
    <name type="common">Mouse</name>
    <dbReference type="NCBI Taxonomy" id="10090"/>
    <lineage>
        <taxon>Eukaryota</taxon>
        <taxon>Metazoa</taxon>
        <taxon>Chordata</taxon>
        <taxon>Craniata</taxon>
        <taxon>Vertebrata</taxon>
        <taxon>Euteleostomi</taxon>
        <taxon>Mammalia</taxon>
        <taxon>Eutheria</taxon>
        <taxon>Euarchontoglires</taxon>
        <taxon>Glires</taxon>
        <taxon>Rodentia</taxon>
        <taxon>Myomorpha</taxon>
        <taxon>Muroidea</taxon>
        <taxon>Muridae</taxon>
        <taxon>Murinae</taxon>
        <taxon>Mus</taxon>
        <taxon>Mus</taxon>
    </lineage>
</organism>
<reference evidence="1" key="6">
    <citation type="submission" date="2004-03" db="EMBL/GenBank/DDBJ databases">
        <authorList>
            <person name="Arakawa T."/>
            <person name="Carninci P."/>
            <person name="Fukuda S."/>
            <person name="Hashizume W."/>
            <person name="Hayashida K."/>
            <person name="Hori F."/>
            <person name="Iida J."/>
            <person name="Imamura K."/>
            <person name="Imotani K."/>
            <person name="Itoh M."/>
            <person name="Kanagawa S."/>
            <person name="Kawai J."/>
            <person name="Kojima M."/>
            <person name="Konno H."/>
            <person name="Murata M."/>
            <person name="Nakamura M."/>
            <person name="Ninomiya N."/>
            <person name="Nishiyori H."/>
            <person name="Nomura K."/>
            <person name="Ohno M."/>
            <person name="Sakazume N."/>
            <person name="Sano H."/>
            <person name="Sasaki D."/>
            <person name="Shibata K."/>
            <person name="Shiraki T."/>
            <person name="Tagami M."/>
            <person name="Tagami Y."/>
            <person name="Waki K."/>
            <person name="Watahiki A."/>
            <person name="Muramatsu M."/>
            <person name="Hayashizaki Y."/>
        </authorList>
    </citation>
    <scope>NUCLEOTIDE SEQUENCE</scope>
    <source>
        <strain evidence="1">C57BL/6J</strain>
        <tissue evidence="1">Medulla oblongata</tissue>
    </source>
</reference>
<evidence type="ECO:0000313" key="1">
    <source>
        <dbReference type="EMBL" id="BAE22276.1"/>
    </source>
</evidence>
<reference evidence="1" key="5">
    <citation type="journal article" date="2002" name="Nature">
        <title>Analysis of the mouse transcriptome based on functional annotation of 60,770 full-length cDNAs.</title>
        <authorList>
            <consortium name="The FANTOM Consortium and the RIKEN Genome Exploration Research Group Phase I and II Team"/>
        </authorList>
    </citation>
    <scope>NUCLEOTIDE SEQUENCE</scope>
    <source>
        <strain evidence="1">C57BL/6J</strain>
        <tissue evidence="1">Medulla oblongata</tissue>
    </source>
</reference>
<gene>
    <name evidence="2" type="primary">Gm10403</name>
</gene>
<name>Q3UYD6_MOUSE</name>
<dbReference type="AlphaFoldDB" id="Q3UYD6"/>
<dbReference type="EMBL" id="AK134775">
    <property type="protein sequence ID" value="BAE22276.1"/>
    <property type="molecule type" value="mRNA"/>
</dbReference>
<reference evidence="1" key="1">
    <citation type="journal article" date="1999" name="Methods Enzymol.">
        <title>High-efficiency full-length cDNA cloning.</title>
        <authorList>
            <person name="Carninci P."/>
            <person name="Hayashizaki Y."/>
        </authorList>
    </citation>
    <scope>NUCLEOTIDE SEQUENCE</scope>
    <source>
        <strain evidence="1">C57BL/6J</strain>
        <tissue evidence="1">Medulla oblongata</tissue>
    </source>
</reference>
<reference evidence="1" key="3">
    <citation type="journal article" date="2000" name="Genome Res.">
        <title>RIKEN integrated sequence analysis (RISA) system--384-format sequencing pipeline with 384 multicapillary sequencer.</title>
        <authorList>
            <person name="Shibata K."/>
            <person name="Itoh M."/>
            <person name="Aizawa K."/>
            <person name="Nagaoka S."/>
            <person name="Sasaki N."/>
            <person name="Carninci P."/>
            <person name="Konno H."/>
            <person name="Akiyama J."/>
            <person name="Nishi K."/>
            <person name="Kitsunai T."/>
            <person name="Tashiro H."/>
            <person name="Itoh M."/>
            <person name="Sumi N."/>
            <person name="Ishii Y."/>
            <person name="Nakamura S."/>
            <person name="Hazama M."/>
            <person name="Nishine T."/>
            <person name="Harada A."/>
            <person name="Yamamoto R."/>
            <person name="Matsumoto H."/>
            <person name="Sakaguchi S."/>
            <person name="Ikegami T."/>
            <person name="Kashiwagi K."/>
            <person name="Fujiwake S."/>
            <person name="Inoue K."/>
            <person name="Togawa Y."/>
            <person name="Izawa M."/>
            <person name="Ohara E."/>
            <person name="Watahiki M."/>
            <person name="Yoneda Y."/>
            <person name="Ishikawa T."/>
            <person name="Ozawa K."/>
            <person name="Tanaka T."/>
            <person name="Matsuura S."/>
            <person name="Kawai J."/>
            <person name="Okazaki Y."/>
            <person name="Muramatsu M."/>
            <person name="Inoue Y."/>
            <person name="Kira A."/>
            <person name="Hayashizaki Y."/>
        </authorList>
    </citation>
    <scope>NUCLEOTIDE SEQUENCE</scope>
    <source>
        <strain evidence="1">C57BL/6J</strain>
        <tissue evidence="1">Medulla oblongata</tissue>
    </source>
</reference>
<reference evidence="1" key="4">
    <citation type="journal article" date="2001" name="Nature">
        <title>Functional annotation of a full-length mouse cDNA collection.</title>
        <authorList>
            <consortium name="The RIKEN Genome Exploration Research Group Phase II Team and the FANTOM Consortium"/>
        </authorList>
    </citation>
    <scope>NUCLEOTIDE SEQUENCE</scope>
    <source>
        <strain evidence="1">C57BL/6J</strain>
        <tissue evidence="1">Medulla oblongata</tissue>
    </source>
</reference>
<reference evidence="1" key="2">
    <citation type="journal article" date="2000" name="Genome Res.">
        <title>Normalization and subtraction of cap-trapper-selected cDNAs to prepare full-length cDNA libraries for rapid discovery of new genes.</title>
        <authorList>
            <person name="Carninci P."/>
            <person name="Shibata Y."/>
            <person name="Hayatsu N."/>
            <person name="Sugahara Y."/>
            <person name="Shibata K."/>
            <person name="Itoh M."/>
            <person name="Konno H."/>
            <person name="Okazaki Y."/>
            <person name="Muramatsu M."/>
            <person name="Hayashizaki Y."/>
        </authorList>
    </citation>
    <scope>NUCLEOTIDE SEQUENCE</scope>
    <source>
        <strain evidence="1">C57BL/6J</strain>
        <tissue evidence="1">Medulla oblongata</tissue>
    </source>
</reference>
<evidence type="ECO:0000313" key="2">
    <source>
        <dbReference type="MGI" id="MGI:3641963"/>
    </source>
</evidence>
<proteinExistence type="evidence at transcript level"/>
<reference evidence="1" key="7">
    <citation type="journal article" date="2005" name="Science">
        <title>The Transcriptional Landscape of the Mammalian Genome.</title>
        <authorList>
            <consortium name="The FANTOM Consortium"/>
            <consortium name="Riken Genome Exploration Research Group and Genome Science Group (Genome Network Project Core Group)"/>
        </authorList>
    </citation>
    <scope>NUCLEOTIDE SEQUENCE</scope>
    <source>
        <strain evidence="1">C57BL/6J</strain>
        <tissue evidence="1">Medulla oblongata</tissue>
    </source>
</reference>
<sequence length="116" mass="13843">MPTMTSLAINSYPILFYNSQRLQQSTFTRRSVMMSPPSQVRETGAWHQLYFLWLTDLKDSWITVIAIFNTPITLSKGCYLLQHYLQCLEHHGWHLEFVLRKFLYYKAMCIEHLQPK</sequence>
<reference evidence="1" key="8">
    <citation type="journal article" date="2005" name="Science">
        <title>Antisense Transcription in the Mammalian Transcriptome.</title>
        <authorList>
            <consortium name="RIKEN Genome Exploration Research Group and Genome Science Group (Genome Network Project Core Group) and the FANTOM Consortium"/>
        </authorList>
    </citation>
    <scope>NUCLEOTIDE SEQUENCE</scope>
    <source>
        <strain evidence="1">C57BL/6J</strain>
        <tissue evidence="1">Medulla oblongata</tissue>
    </source>
</reference>
<accession>Q3UYD6</accession>
<dbReference type="AGR" id="MGI:3641963"/>